<keyword evidence="1" id="KW-1133">Transmembrane helix</keyword>
<dbReference type="AlphaFoldDB" id="A0A6N7PTN2"/>
<dbReference type="OrthoDB" id="5510870at2"/>
<evidence type="ECO:0000313" key="3">
    <source>
        <dbReference type="Proteomes" id="UP000440224"/>
    </source>
</evidence>
<dbReference type="InterPro" id="IPR036770">
    <property type="entry name" value="Ankyrin_rpt-contain_sf"/>
</dbReference>
<dbReference type="PROSITE" id="PS51257">
    <property type="entry name" value="PROKAR_LIPOPROTEIN"/>
    <property type="match status" value="1"/>
</dbReference>
<dbReference type="SUPFAM" id="SSF48403">
    <property type="entry name" value="Ankyrin repeat"/>
    <property type="match status" value="1"/>
</dbReference>
<protein>
    <recommendedName>
        <fullName evidence="4">Ankyrin repeat domain-containing protein</fullName>
    </recommendedName>
</protein>
<dbReference type="Proteomes" id="UP000440224">
    <property type="component" value="Unassembled WGS sequence"/>
</dbReference>
<evidence type="ECO:0000256" key="1">
    <source>
        <dbReference type="SAM" id="Phobius"/>
    </source>
</evidence>
<gene>
    <name evidence="2" type="ORF">GF068_17995</name>
</gene>
<sequence length="276" mass="28638">MAETKKASEGGIVGLLGILIGGGCVLVALVGVLNTALDLKLALSVYGTSTPLPSSYEECAGVAAAGVLLIGLTAFGGLVRRKFTEAKGKPLLRVGILLGALALLVVVGRGLQIVALKSTYGSMLAYYATDGDLEDVKAELAKGPDRSALDRAVGRAAQYDNAPALALLLEAGADMRDSTRPEAHRRCPLLGRSYEFVKTALDRGIKPDACPRGEAAVWEAVRHGKNDEEVAKTVSLLIGAGWSASAVSASDRRSAKDIAAQKKWQKTLAALDGGAK</sequence>
<comment type="caution">
    <text evidence="2">The sequence shown here is derived from an EMBL/GenBank/DDBJ whole genome shotgun (WGS) entry which is preliminary data.</text>
</comment>
<evidence type="ECO:0008006" key="4">
    <source>
        <dbReference type="Google" id="ProtNLM"/>
    </source>
</evidence>
<reference evidence="2 3" key="1">
    <citation type="submission" date="2019-10" db="EMBL/GenBank/DDBJ databases">
        <title>A soil myxobacterium in the family Polyangiaceae.</title>
        <authorList>
            <person name="Li Y."/>
            <person name="Wang J."/>
        </authorList>
    </citation>
    <scope>NUCLEOTIDE SEQUENCE [LARGE SCALE GENOMIC DNA]</scope>
    <source>
        <strain evidence="2 3">DSM 14734</strain>
    </source>
</reference>
<proteinExistence type="predicted"/>
<keyword evidence="1" id="KW-0812">Transmembrane</keyword>
<keyword evidence="3" id="KW-1185">Reference proteome</keyword>
<evidence type="ECO:0000313" key="2">
    <source>
        <dbReference type="EMBL" id="MRG93790.1"/>
    </source>
</evidence>
<feature type="transmembrane region" description="Helical" evidence="1">
    <location>
        <begin position="60"/>
        <end position="79"/>
    </location>
</feature>
<feature type="transmembrane region" description="Helical" evidence="1">
    <location>
        <begin position="91"/>
        <end position="111"/>
    </location>
</feature>
<organism evidence="2 3">
    <name type="scientific">Polyangium spumosum</name>
    <dbReference type="NCBI Taxonomy" id="889282"/>
    <lineage>
        <taxon>Bacteria</taxon>
        <taxon>Pseudomonadati</taxon>
        <taxon>Myxococcota</taxon>
        <taxon>Polyangia</taxon>
        <taxon>Polyangiales</taxon>
        <taxon>Polyangiaceae</taxon>
        <taxon>Polyangium</taxon>
    </lineage>
</organism>
<dbReference type="EMBL" id="WJIE01000005">
    <property type="protein sequence ID" value="MRG93790.1"/>
    <property type="molecule type" value="Genomic_DNA"/>
</dbReference>
<accession>A0A6N7PTN2</accession>
<dbReference type="RefSeq" id="WP_153820646.1">
    <property type="nucleotide sequence ID" value="NZ_WJIE01000005.1"/>
</dbReference>
<name>A0A6N7PTN2_9BACT</name>
<dbReference type="Gene3D" id="1.25.40.20">
    <property type="entry name" value="Ankyrin repeat-containing domain"/>
    <property type="match status" value="1"/>
</dbReference>
<keyword evidence="1" id="KW-0472">Membrane</keyword>
<feature type="transmembrane region" description="Helical" evidence="1">
    <location>
        <begin position="12"/>
        <end position="33"/>
    </location>
</feature>